<protein>
    <submittedName>
        <fullName evidence="6">BTB/POZ domain-containing protein POB1-like isoform X2</fullName>
    </submittedName>
</protein>
<dbReference type="SMART" id="SM00225">
    <property type="entry name" value="BTB"/>
    <property type="match status" value="1"/>
</dbReference>
<dbReference type="InterPro" id="IPR000210">
    <property type="entry name" value="BTB/POZ_dom"/>
</dbReference>
<dbReference type="Gene3D" id="3.30.710.10">
    <property type="entry name" value="Potassium Channel Kv1.1, Chain A"/>
    <property type="match status" value="1"/>
</dbReference>
<dbReference type="EMBL" id="CP136894">
    <property type="protein sequence ID" value="WOL08304.1"/>
    <property type="molecule type" value="Genomic_DNA"/>
</dbReference>
<comment type="pathway">
    <text evidence="2">Protein modification; protein ubiquitination.</text>
</comment>
<dbReference type="CDD" id="cd18186">
    <property type="entry name" value="BTB_POZ_ZBTB_KLHL-like"/>
    <property type="match status" value="1"/>
</dbReference>
<feature type="compositionally biased region" description="Basic and acidic residues" evidence="4">
    <location>
        <begin position="71"/>
        <end position="81"/>
    </location>
</feature>
<dbReference type="InterPro" id="IPR045890">
    <property type="entry name" value="POB1-like"/>
</dbReference>
<sequence>MRESRGGADLLDPRTAASSTATVMDPDPSHAVGDHNFEFAFNSSNFSDRVLRIEVMAEPPDAGASHRKRRRDDGSKEKAAESAKYALELISSCEPDTQECVEYENHDEDDEPMMEESAPGEVHTAEDSDSHDSLSMGSPRILRVKSIYISSAILAAKSPFFYKLFSNGMRESDQRHATLRINDSEEAALMELLSFMYSGKLSTTSPTLLLDVLMAADKFEVVSCMRHCSQLLRSLPMTTESALLYLDLPCSVSMASAVQPLTDAAKDYLADSYKDITKFQDEMMNLPLSGIEAILSSDDLQVASEDAIYDFVLKWARSQYTVLEERREIVSSRLIHHIRFAHMTCRKLRKVLTCNDLEHDLASKLVTEALFFKAEAPHRQRALAADESSHKRFMERAYKYRPLKVVEFDRPHPQCIVYLDLKREECAKLFPSGRVYSQAFHLGGQGFFLSAHCNLDQQSSFHCFGLFLGMQEKGSISFTVEYEFAARTKPSGEFASKYKGFYTFTGGKAVGYRNLFGVPWTSFIADDSPFFINGTLHLRAELTIKQPQPPSLQ</sequence>
<keyword evidence="7" id="KW-1185">Reference proteome</keyword>
<proteinExistence type="predicted"/>
<organism evidence="6 7">
    <name type="scientific">Canna indica</name>
    <name type="common">Indian-shot</name>
    <dbReference type="NCBI Taxonomy" id="4628"/>
    <lineage>
        <taxon>Eukaryota</taxon>
        <taxon>Viridiplantae</taxon>
        <taxon>Streptophyta</taxon>
        <taxon>Embryophyta</taxon>
        <taxon>Tracheophyta</taxon>
        <taxon>Spermatophyta</taxon>
        <taxon>Magnoliopsida</taxon>
        <taxon>Liliopsida</taxon>
        <taxon>Zingiberales</taxon>
        <taxon>Cannaceae</taxon>
        <taxon>Canna</taxon>
    </lineage>
</organism>
<evidence type="ECO:0000259" key="5">
    <source>
        <dbReference type="PROSITE" id="PS50097"/>
    </source>
</evidence>
<dbReference type="FunFam" id="1.25.40.420:FF:000008">
    <property type="entry name" value="BTB/POZ domain-containing protein POB1"/>
    <property type="match status" value="1"/>
</dbReference>
<dbReference type="GO" id="GO:0010114">
    <property type="term" value="P:response to red light"/>
    <property type="evidence" value="ECO:0007669"/>
    <property type="project" value="TreeGrafter"/>
</dbReference>
<name>A0AAQ3KG92_9LILI</name>
<keyword evidence="3" id="KW-0833">Ubl conjugation pathway</keyword>
<evidence type="ECO:0000313" key="6">
    <source>
        <dbReference type="EMBL" id="WOL08304.1"/>
    </source>
</evidence>
<feature type="region of interest" description="Disordered" evidence="4">
    <location>
        <begin position="57"/>
        <end position="81"/>
    </location>
</feature>
<dbReference type="Pfam" id="PF00651">
    <property type="entry name" value="BTB"/>
    <property type="match status" value="1"/>
</dbReference>
<dbReference type="Pfam" id="PF07707">
    <property type="entry name" value="BACK"/>
    <property type="match status" value="1"/>
</dbReference>
<dbReference type="PANTHER" id="PTHR46336:SF3">
    <property type="entry name" value="BTB_POZ DOMAIN-CONTAINING PROTEIN POB1"/>
    <property type="match status" value="1"/>
</dbReference>
<dbReference type="Gene3D" id="1.25.40.420">
    <property type="match status" value="1"/>
</dbReference>
<accession>A0AAQ3KG92</accession>
<dbReference type="FunFam" id="3.30.710.10:FF:000106">
    <property type="entry name" value="BTB/POZ domain-containing protein POB1"/>
    <property type="match status" value="1"/>
</dbReference>
<gene>
    <name evidence="6" type="ORF">Cni_G17057</name>
</gene>
<evidence type="ECO:0000256" key="3">
    <source>
        <dbReference type="ARBA" id="ARBA00022786"/>
    </source>
</evidence>
<evidence type="ECO:0000256" key="1">
    <source>
        <dbReference type="ARBA" id="ARBA00002668"/>
    </source>
</evidence>
<reference evidence="6 7" key="1">
    <citation type="submission" date="2023-10" db="EMBL/GenBank/DDBJ databases">
        <title>Chromosome-scale genome assembly provides insights into flower coloration mechanisms of Canna indica.</title>
        <authorList>
            <person name="Li C."/>
        </authorList>
    </citation>
    <scope>NUCLEOTIDE SEQUENCE [LARGE SCALE GENOMIC DNA]</scope>
    <source>
        <tissue evidence="6">Flower</tissue>
    </source>
</reference>
<dbReference type="SUPFAM" id="SSF49599">
    <property type="entry name" value="TRAF domain-like"/>
    <property type="match status" value="1"/>
</dbReference>
<comment type="function">
    <text evidence="1">May act as a substrate-specific adapter of an E3 ubiquitin-protein ligase complex (CUL3-RBX1-BTB) which mediates the ubiquitination and subsequent proteasomal degradation of target proteins.</text>
</comment>
<dbReference type="GO" id="GO:0005634">
    <property type="term" value="C:nucleus"/>
    <property type="evidence" value="ECO:0007669"/>
    <property type="project" value="TreeGrafter"/>
</dbReference>
<dbReference type="SUPFAM" id="SSF54695">
    <property type="entry name" value="POZ domain"/>
    <property type="match status" value="1"/>
</dbReference>
<dbReference type="PROSITE" id="PS50097">
    <property type="entry name" value="BTB"/>
    <property type="match status" value="1"/>
</dbReference>
<feature type="region of interest" description="Disordered" evidence="4">
    <location>
        <begin position="106"/>
        <end position="136"/>
    </location>
</feature>
<dbReference type="Proteomes" id="UP001327560">
    <property type="component" value="Chromosome 5"/>
</dbReference>
<evidence type="ECO:0000313" key="7">
    <source>
        <dbReference type="Proteomes" id="UP001327560"/>
    </source>
</evidence>
<dbReference type="AlphaFoldDB" id="A0AAQ3KG92"/>
<dbReference type="InterPro" id="IPR011333">
    <property type="entry name" value="SKP1/BTB/POZ_sf"/>
</dbReference>
<evidence type="ECO:0000256" key="4">
    <source>
        <dbReference type="SAM" id="MobiDB-lite"/>
    </source>
</evidence>
<feature type="compositionally biased region" description="Basic and acidic residues" evidence="4">
    <location>
        <begin position="123"/>
        <end position="132"/>
    </location>
</feature>
<dbReference type="InterPro" id="IPR011705">
    <property type="entry name" value="BACK"/>
</dbReference>
<feature type="region of interest" description="Disordered" evidence="4">
    <location>
        <begin position="1"/>
        <end position="34"/>
    </location>
</feature>
<feature type="domain" description="BTB" evidence="5">
    <location>
        <begin position="130"/>
        <end position="205"/>
    </location>
</feature>
<evidence type="ECO:0000256" key="2">
    <source>
        <dbReference type="ARBA" id="ARBA00004906"/>
    </source>
</evidence>
<dbReference type="PANTHER" id="PTHR46336">
    <property type="entry name" value="OS02G0260700 PROTEIN"/>
    <property type="match status" value="1"/>
</dbReference>
<dbReference type="SMART" id="SM00875">
    <property type="entry name" value="BACK"/>
    <property type="match status" value="1"/>
</dbReference>